<dbReference type="InterPro" id="IPR006156">
    <property type="entry name" value="Dihydroneopterin_aldolase"/>
</dbReference>
<keyword evidence="7 8" id="KW-0456">Lyase</keyword>
<dbReference type="GO" id="GO:0005737">
    <property type="term" value="C:cytoplasm"/>
    <property type="evidence" value="ECO:0007669"/>
    <property type="project" value="TreeGrafter"/>
</dbReference>
<dbReference type="GO" id="GO:0046656">
    <property type="term" value="P:folic acid biosynthetic process"/>
    <property type="evidence" value="ECO:0007669"/>
    <property type="project" value="UniProtKB-UniRule"/>
</dbReference>
<comment type="caution">
    <text evidence="11">The sequence shown here is derived from an EMBL/GenBank/DDBJ whole genome shotgun (WGS) entry which is preliminary data.</text>
</comment>
<evidence type="ECO:0000256" key="7">
    <source>
        <dbReference type="ARBA" id="ARBA00023239"/>
    </source>
</evidence>
<organism evidence="11 12">
    <name type="scientific">Psychrobacter piscatorii</name>
    <dbReference type="NCBI Taxonomy" id="554343"/>
    <lineage>
        <taxon>Bacteria</taxon>
        <taxon>Pseudomonadati</taxon>
        <taxon>Pseudomonadota</taxon>
        <taxon>Gammaproteobacteria</taxon>
        <taxon>Moraxellales</taxon>
        <taxon>Moraxellaceae</taxon>
        <taxon>Psychrobacter</taxon>
    </lineage>
</organism>
<dbReference type="Proteomes" id="UP000051202">
    <property type="component" value="Unassembled WGS sequence"/>
</dbReference>
<feature type="compositionally biased region" description="Basic and acidic residues" evidence="9">
    <location>
        <begin position="129"/>
        <end position="138"/>
    </location>
</feature>
<dbReference type="EMBL" id="LNDJ01000054">
    <property type="protein sequence ID" value="KRU22928.1"/>
    <property type="molecule type" value="Genomic_DNA"/>
</dbReference>
<evidence type="ECO:0000256" key="3">
    <source>
        <dbReference type="ARBA" id="ARBA00005013"/>
    </source>
</evidence>
<evidence type="ECO:0000256" key="9">
    <source>
        <dbReference type="SAM" id="MobiDB-lite"/>
    </source>
</evidence>
<reference evidence="11 12" key="1">
    <citation type="submission" date="2015-11" db="EMBL/GenBank/DDBJ databases">
        <title>Permanent draft genome of Psychrobacter piscatorii LQ58.</title>
        <authorList>
            <person name="Zhou M."/>
            <person name="Dong B."/>
            <person name="Liu Q."/>
        </authorList>
    </citation>
    <scope>NUCLEOTIDE SEQUENCE [LARGE SCALE GENOMIC DNA]</scope>
    <source>
        <strain evidence="11 12">LQ58</strain>
    </source>
</reference>
<evidence type="ECO:0000256" key="4">
    <source>
        <dbReference type="ARBA" id="ARBA00005708"/>
    </source>
</evidence>
<evidence type="ECO:0000256" key="1">
    <source>
        <dbReference type="ARBA" id="ARBA00000693"/>
    </source>
</evidence>
<dbReference type="InterPro" id="IPR043133">
    <property type="entry name" value="GTP-CH-I_C/QueF"/>
</dbReference>
<evidence type="ECO:0000256" key="8">
    <source>
        <dbReference type="RuleBase" id="RU362079"/>
    </source>
</evidence>
<name>A0A0T6DSM8_9GAMM</name>
<comment type="catalytic activity">
    <reaction evidence="2 8">
        <text>7,8-dihydroneopterin = 6-hydroxymethyl-7,8-dihydropterin + glycolaldehyde</text>
        <dbReference type="Rhea" id="RHEA:10540"/>
        <dbReference type="ChEBI" id="CHEBI:17001"/>
        <dbReference type="ChEBI" id="CHEBI:17071"/>
        <dbReference type="ChEBI" id="CHEBI:44841"/>
        <dbReference type="EC" id="4.1.2.25"/>
    </reaction>
</comment>
<dbReference type="GO" id="GO:0004150">
    <property type="term" value="F:dihydroneopterin aldolase activity"/>
    <property type="evidence" value="ECO:0007669"/>
    <property type="project" value="UniProtKB-UniRule"/>
</dbReference>
<dbReference type="PANTHER" id="PTHR42844:SF1">
    <property type="entry name" value="DIHYDRONEOPTERIN ALDOLASE 1-RELATED"/>
    <property type="match status" value="1"/>
</dbReference>
<keyword evidence="6" id="KW-0413">Isomerase</keyword>
<dbReference type="Gene3D" id="3.30.1130.10">
    <property type="match status" value="1"/>
</dbReference>
<dbReference type="STRING" id="554343.AS194_06385"/>
<comment type="function">
    <text evidence="8">Catalyzes the conversion of 7,8-dihydroneopterin to 6-hydroxymethyl-7,8-dihydropterin.</text>
</comment>
<evidence type="ECO:0000313" key="11">
    <source>
        <dbReference type="EMBL" id="KRU22928.1"/>
    </source>
</evidence>
<evidence type="ECO:0000259" key="10">
    <source>
        <dbReference type="SMART" id="SM00905"/>
    </source>
</evidence>
<dbReference type="NCBIfam" id="TIGR00526">
    <property type="entry name" value="folB_dom"/>
    <property type="match status" value="1"/>
</dbReference>
<accession>A0A0T6DSM8</accession>
<feature type="region of interest" description="Disordered" evidence="9">
    <location>
        <begin position="125"/>
        <end position="145"/>
    </location>
</feature>
<dbReference type="FunFam" id="3.30.1130.10:FF:000002">
    <property type="entry name" value="7,8-dihydroneopterin aldolase"/>
    <property type="match status" value="1"/>
</dbReference>
<evidence type="ECO:0000256" key="5">
    <source>
        <dbReference type="ARBA" id="ARBA00022909"/>
    </source>
</evidence>
<gene>
    <name evidence="11" type="ORF">AS194_06385</name>
</gene>
<dbReference type="PANTHER" id="PTHR42844">
    <property type="entry name" value="DIHYDRONEOPTERIN ALDOLASE 1-RELATED"/>
    <property type="match status" value="1"/>
</dbReference>
<dbReference type="SUPFAM" id="SSF55620">
    <property type="entry name" value="Tetrahydrobiopterin biosynthesis enzymes-like"/>
    <property type="match status" value="1"/>
</dbReference>
<dbReference type="GO" id="GO:0046654">
    <property type="term" value="P:tetrahydrofolate biosynthetic process"/>
    <property type="evidence" value="ECO:0007669"/>
    <property type="project" value="UniProtKB-UniRule"/>
</dbReference>
<keyword evidence="12" id="KW-1185">Reference proteome</keyword>
<dbReference type="Pfam" id="PF02152">
    <property type="entry name" value="FolB"/>
    <property type="match status" value="1"/>
</dbReference>
<dbReference type="GO" id="GO:0016853">
    <property type="term" value="F:isomerase activity"/>
    <property type="evidence" value="ECO:0007669"/>
    <property type="project" value="UniProtKB-KW"/>
</dbReference>
<evidence type="ECO:0000313" key="12">
    <source>
        <dbReference type="Proteomes" id="UP000051202"/>
    </source>
</evidence>
<dbReference type="SMART" id="SM00905">
    <property type="entry name" value="FolB"/>
    <property type="match status" value="1"/>
</dbReference>
<evidence type="ECO:0000256" key="6">
    <source>
        <dbReference type="ARBA" id="ARBA00023235"/>
    </source>
</evidence>
<dbReference type="AlphaFoldDB" id="A0A0T6DSM8"/>
<comment type="similarity">
    <text evidence="4 8">Belongs to the DHNA family.</text>
</comment>
<comment type="pathway">
    <text evidence="3 8">Cofactor biosynthesis; tetrahydrofolate biosynthesis; 2-amino-4-hydroxy-6-hydroxymethyl-7,8-dihydropteridine diphosphate from 7,8-dihydroneopterin triphosphate: step 3/4.</text>
</comment>
<proteinExistence type="inferred from homology"/>
<comment type="catalytic activity">
    <reaction evidence="1">
        <text>7,8-dihydroneopterin = 7,8-dihydromonapterin</text>
        <dbReference type="Rhea" id="RHEA:45328"/>
        <dbReference type="ChEBI" id="CHEBI:17001"/>
        <dbReference type="ChEBI" id="CHEBI:71175"/>
        <dbReference type="EC" id="5.1.99.8"/>
    </reaction>
</comment>
<dbReference type="RefSeq" id="WP_058024279.1">
    <property type="nucleotide sequence ID" value="NZ_LNDJ01000054.1"/>
</dbReference>
<keyword evidence="5 8" id="KW-0289">Folate biosynthesis</keyword>
<dbReference type="CDD" id="cd00534">
    <property type="entry name" value="DHNA_DHNTPE"/>
    <property type="match status" value="1"/>
</dbReference>
<dbReference type="InterPro" id="IPR006157">
    <property type="entry name" value="FolB_dom"/>
</dbReference>
<dbReference type="NCBIfam" id="TIGR00525">
    <property type="entry name" value="folB"/>
    <property type="match status" value="1"/>
</dbReference>
<sequence>MFHTQSDVVFIKGLKVEAVIGVFDWERAITQPLLIDITLETDISRAAVSDDVSDALSYKEVCDDVNEWCKEIQAKLLEHLAGQISDKLFAKYDCQKITLSIAKPTAIAQADAVGVQITRYAPASTNEPATKDVTKEVNDSQADDA</sequence>
<feature type="domain" description="Dihydroneopterin aldolase/epimerase" evidence="10">
    <location>
        <begin position="9"/>
        <end position="119"/>
    </location>
</feature>
<evidence type="ECO:0000256" key="2">
    <source>
        <dbReference type="ARBA" id="ARBA00001353"/>
    </source>
</evidence>
<dbReference type="EC" id="4.1.2.25" evidence="8"/>
<protein>
    <recommendedName>
        <fullName evidence="8">7,8-dihydroneopterin aldolase</fullName>
        <ecNumber evidence="8">4.1.2.25</ecNumber>
    </recommendedName>
</protein>
<dbReference type="UniPathway" id="UPA00077">
    <property type="reaction ID" value="UER00154"/>
</dbReference>